<evidence type="ECO:0000313" key="1">
    <source>
        <dbReference type="EMBL" id="NYH16426.1"/>
    </source>
</evidence>
<dbReference type="Proteomes" id="UP000572540">
    <property type="component" value="Unassembled WGS sequence"/>
</dbReference>
<comment type="caution">
    <text evidence="1">The sequence shown here is derived from an EMBL/GenBank/DDBJ whole genome shotgun (WGS) entry which is preliminary data.</text>
</comment>
<dbReference type="AlphaFoldDB" id="A0A7Y9WA09"/>
<dbReference type="EMBL" id="JACCAU010000001">
    <property type="protein sequence ID" value="NYH16426.1"/>
    <property type="molecule type" value="Genomic_DNA"/>
</dbReference>
<name>A0A7Y9WA09_9BURK</name>
<sequence>MAVTIKNSKAGGHDVFNRAAPVDTRVIATPAVTQINSANAVNIKPVSPYR</sequence>
<accession>A0A7Y9WA09</accession>
<reference evidence="1 2" key="1">
    <citation type="submission" date="2020-07" db="EMBL/GenBank/DDBJ databases">
        <title>Exploring microbial biodiversity for novel pathways involved in the catabolism of aromatic compounds derived from lignin.</title>
        <authorList>
            <person name="Elkins J."/>
        </authorList>
    </citation>
    <scope>NUCLEOTIDE SEQUENCE [LARGE SCALE GENOMIC DNA]</scope>
    <source>
        <strain evidence="1 2">H2C3B</strain>
    </source>
</reference>
<organism evidence="1 2">
    <name type="scientific">Paraburkholderia bryophila</name>
    <dbReference type="NCBI Taxonomy" id="420952"/>
    <lineage>
        <taxon>Bacteria</taxon>
        <taxon>Pseudomonadati</taxon>
        <taxon>Pseudomonadota</taxon>
        <taxon>Betaproteobacteria</taxon>
        <taxon>Burkholderiales</taxon>
        <taxon>Burkholderiaceae</taxon>
        <taxon>Paraburkholderia</taxon>
    </lineage>
</organism>
<gene>
    <name evidence="1" type="ORF">GGD41_003654</name>
</gene>
<evidence type="ECO:0000313" key="2">
    <source>
        <dbReference type="Proteomes" id="UP000572540"/>
    </source>
</evidence>
<protein>
    <submittedName>
        <fullName evidence="1">Uncharacterized protein</fullName>
    </submittedName>
</protein>
<proteinExistence type="predicted"/>